<dbReference type="EMBL" id="BROQ01000197">
    <property type="protein sequence ID" value="GKZ27283.1"/>
    <property type="molecule type" value="Genomic_DNA"/>
</dbReference>
<accession>A0A9W5Z0Y6</accession>
<dbReference type="Proteomes" id="UP001143548">
    <property type="component" value="Unassembled WGS sequence"/>
</dbReference>
<evidence type="ECO:0000256" key="1">
    <source>
        <dbReference type="SAM" id="MobiDB-lite"/>
    </source>
</evidence>
<organism evidence="2 3">
    <name type="scientific">Aspergillus brasiliensis</name>
    <dbReference type="NCBI Taxonomy" id="319629"/>
    <lineage>
        <taxon>Eukaryota</taxon>
        <taxon>Fungi</taxon>
        <taxon>Dikarya</taxon>
        <taxon>Ascomycota</taxon>
        <taxon>Pezizomycotina</taxon>
        <taxon>Eurotiomycetes</taxon>
        <taxon>Eurotiomycetidae</taxon>
        <taxon>Eurotiales</taxon>
        <taxon>Aspergillaceae</taxon>
        <taxon>Aspergillus</taxon>
        <taxon>Aspergillus subgen. Circumdati</taxon>
    </lineage>
</organism>
<feature type="region of interest" description="Disordered" evidence="1">
    <location>
        <begin position="238"/>
        <end position="274"/>
    </location>
</feature>
<evidence type="ECO:0000313" key="3">
    <source>
        <dbReference type="Proteomes" id="UP001143548"/>
    </source>
</evidence>
<dbReference type="AlphaFoldDB" id="A0A9W5Z0Y6"/>
<protein>
    <submittedName>
        <fullName evidence="2">Uncharacterized protein</fullName>
    </submittedName>
</protein>
<reference evidence="2" key="1">
    <citation type="submission" date="2022-07" db="EMBL/GenBank/DDBJ databases">
        <title>Taxonomy of Aspergillus series Nigri: significant species reduction supported by multi-species coalescent approaches.</title>
        <authorList>
            <person name="Bian C."/>
            <person name="Kusuya Y."/>
            <person name="Sklenar F."/>
            <person name="D'hooge E."/>
            <person name="Yaguchi T."/>
            <person name="Takahashi H."/>
            <person name="Hubka V."/>
        </authorList>
    </citation>
    <scope>NUCLEOTIDE SEQUENCE</scope>
    <source>
        <strain evidence="2">CBS 733.88</strain>
    </source>
</reference>
<evidence type="ECO:0000313" key="2">
    <source>
        <dbReference type="EMBL" id="GKZ27283.1"/>
    </source>
</evidence>
<feature type="compositionally biased region" description="Acidic residues" evidence="1">
    <location>
        <begin position="245"/>
        <end position="263"/>
    </location>
</feature>
<comment type="caution">
    <text evidence="2">The sequence shown here is derived from an EMBL/GenBank/DDBJ whole genome shotgun (WGS) entry which is preliminary data.</text>
</comment>
<sequence>MAKHPTFVITERLPCEKYFDKLLGVVVADITCPHHEYCPDAPTRGISSDPDDTIEADVETFLLSQSNASIRADLRALFGLGAESASSTKRGINSKWVLTRRLPQHRKAFEAIVDTYGNELMKMLKNNNGRGYMVVGFKTCIDAEISQGSERLWKLDGNMTIPVSKLATAASHGAAVFDGSMDPSVSVSKKSGIRVIAQSIARGEQIFAVQYRKVSLKKSYFSTEQKAEIRRLKTVDHEDGIYGTNEDDEVRYEDEDSGDEDDPGPPLEKGDFTLDGEYVLPTKSTLNQGLEFIG</sequence>
<name>A0A9W5Z0Y6_9EURO</name>
<proteinExistence type="predicted"/>
<gene>
    <name evidence="2" type="ORF">AbraCBS73388_004060</name>
</gene>